<dbReference type="EMBL" id="RWKG01000037">
    <property type="protein sequence ID" value="TDN41070.1"/>
    <property type="molecule type" value="Genomic_DNA"/>
</dbReference>
<evidence type="ECO:0000313" key="2">
    <source>
        <dbReference type="Proteomes" id="UP000294998"/>
    </source>
</evidence>
<comment type="caution">
    <text evidence="1">The sequence shown here is derived from an EMBL/GenBank/DDBJ whole genome shotgun (WGS) entry which is preliminary data.</text>
</comment>
<dbReference type="Proteomes" id="UP000294998">
    <property type="component" value="Unassembled WGS sequence"/>
</dbReference>
<proteinExistence type="predicted"/>
<sequence length="48" mass="5571">MLSSDKRRIHRRKSLAELLTDIDSQEIECLNRSISEPTQSKSVGKEVW</sequence>
<evidence type="ECO:0000313" key="1">
    <source>
        <dbReference type="EMBL" id="TDN41070.1"/>
    </source>
</evidence>
<dbReference type="AlphaFoldDB" id="A0AAQ2BKM0"/>
<reference evidence="1 2" key="1">
    <citation type="submission" date="2018-12" db="EMBL/GenBank/DDBJ databases">
        <authorList>
            <person name="Fluit A.C."/>
        </authorList>
    </citation>
    <scope>NUCLEOTIDE SEQUENCE [LARGE SCALE GENOMIC DNA]</scope>
    <source>
        <strain evidence="1 2">16-549009</strain>
    </source>
</reference>
<gene>
    <name evidence="1" type="ORF">EGH31_1458</name>
</gene>
<protein>
    <submittedName>
        <fullName evidence="1">Uncharacterized protein</fullName>
    </submittedName>
</protein>
<organism evidence="1 2">
    <name type="scientific">Haemophilus haemolyticus</name>
    <dbReference type="NCBI Taxonomy" id="726"/>
    <lineage>
        <taxon>Bacteria</taxon>
        <taxon>Pseudomonadati</taxon>
        <taxon>Pseudomonadota</taxon>
        <taxon>Gammaproteobacteria</taxon>
        <taxon>Pasteurellales</taxon>
        <taxon>Pasteurellaceae</taxon>
        <taxon>Haemophilus</taxon>
    </lineage>
</organism>
<accession>A0AAQ2BKM0</accession>
<name>A0AAQ2BKM0_HAEHA</name>